<dbReference type="Pfam" id="PF07419">
    <property type="entry name" value="PilM"/>
    <property type="match status" value="1"/>
</dbReference>
<keyword evidence="2" id="KW-1185">Reference proteome</keyword>
<name>A0A1M5YHD9_9BURK</name>
<gene>
    <name evidence="1" type="ORF">SAMN04488135_10994</name>
</gene>
<dbReference type="Gene3D" id="3.30.1300.90">
    <property type="entry name" value="PilM protein, N-terminal domain"/>
    <property type="match status" value="1"/>
</dbReference>
<dbReference type="Proteomes" id="UP000184226">
    <property type="component" value="Unassembled WGS sequence"/>
</dbReference>
<dbReference type="RefSeq" id="WP_073104814.1">
    <property type="nucleotide sequence ID" value="NZ_FQXE01000009.1"/>
</dbReference>
<organism evidence="1 2">
    <name type="scientific">Pollutimonas bauzanensis</name>
    <dbReference type="NCBI Taxonomy" id="658167"/>
    <lineage>
        <taxon>Bacteria</taxon>
        <taxon>Pseudomonadati</taxon>
        <taxon>Pseudomonadota</taxon>
        <taxon>Betaproteobacteria</taxon>
        <taxon>Burkholderiales</taxon>
        <taxon>Alcaligenaceae</taxon>
        <taxon>Pollutimonas</taxon>
    </lineage>
</organism>
<dbReference type="EMBL" id="FQXE01000009">
    <property type="protein sequence ID" value="SHI11450.1"/>
    <property type="molecule type" value="Genomic_DNA"/>
</dbReference>
<dbReference type="InterPro" id="IPR041883">
    <property type="entry name" value="PilM_N-ter"/>
</dbReference>
<protein>
    <submittedName>
        <fullName evidence="1">PilM protein</fullName>
    </submittedName>
</protein>
<dbReference type="AlphaFoldDB" id="A0A1M5YHD9"/>
<dbReference type="InterPro" id="IPR009987">
    <property type="entry name" value="IM_PilM"/>
</dbReference>
<evidence type="ECO:0000313" key="2">
    <source>
        <dbReference type="Proteomes" id="UP000184226"/>
    </source>
</evidence>
<sequence length="145" mass="15438">MPVLYLAFIIGMILVDIGGDASRLSHASTQAAEASALGSNMLVVRNALQAYLRANPAASGQIALPDLGLPGWFRPRAELRTWVQAGRTYVYYTPNQPKADLVSMLAGTPPGLTGFARNAQLISPRLQTTTPLPPIIPDNSIVLVS</sequence>
<proteinExistence type="predicted"/>
<evidence type="ECO:0000313" key="1">
    <source>
        <dbReference type="EMBL" id="SHI11450.1"/>
    </source>
</evidence>
<reference evidence="1 2" key="1">
    <citation type="submission" date="2016-11" db="EMBL/GenBank/DDBJ databases">
        <authorList>
            <person name="Jaros S."/>
            <person name="Januszkiewicz K."/>
            <person name="Wedrychowicz H."/>
        </authorList>
    </citation>
    <scope>NUCLEOTIDE SEQUENCE [LARGE SCALE GENOMIC DNA]</scope>
    <source>
        <strain evidence="1 2">CGMCC 1.10190</strain>
    </source>
</reference>
<dbReference type="STRING" id="658167.SAMN04488135_10994"/>
<accession>A0A1M5YHD9</accession>
<dbReference type="OrthoDB" id="8687906at2"/>